<name>A0ACB8AVG9_9AGAM</name>
<organism evidence="1 2">
    <name type="scientific">Leucogyrophana mollusca</name>
    <dbReference type="NCBI Taxonomy" id="85980"/>
    <lineage>
        <taxon>Eukaryota</taxon>
        <taxon>Fungi</taxon>
        <taxon>Dikarya</taxon>
        <taxon>Basidiomycota</taxon>
        <taxon>Agaricomycotina</taxon>
        <taxon>Agaricomycetes</taxon>
        <taxon>Agaricomycetidae</taxon>
        <taxon>Boletales</taxon>
        <taxon>Boletales incertae sedis</taxon>
        <taxon>Leucogyrophana</taxon>
    </lineage>
</organism>
<accession>A0ACB8AVG9</accession>
<dbReference type="Proteomes" id="UP000790709">
    <property type="component" value="Unassembled WGS sequence"/>
</dbReference>
<protein>
    <submittedName>
        <fullName evidence="1">Uncharacterized protein</fullName>
    </submittedName>
</protein>
<dbReference type="EMBL" id="MU267043">
    <property type="protein sequence ID" value="KAH7917490.1"/>
    <property type="molecule type" value="Genomic_DNA"/>
</dbReference>
<proteinExistence type="predicted"/>
<gene>
    <name evidence="1" type="ORF">BV22DRAFT_1135365</name>
</gene>
<keyword evidence="2" id="KW-1185">Reference proteome</keyword>
<evidence type="ECO:0000313" key="1">
    <source>
        <dbReference type="EMBL" id="KAH7917490.1"/>
    </source>
</evidence>
<comment type="caution">
    <text evidence="1">The sequence shown here is derived from an EMBL/GenBank/DDBJ whole genome shotgun (WGS) entry which is preliminary data.</text>
</comment>
<reference evidence="1" key="1">
    <citation type="journal article" date="2021" name="New Phytol.">
        <title>Evolutionary innovations through gain and loss of genes in the ectomycorrhizal Boletales.</title>
        <authorList>
            <person name="Wu G."/>
            <person name="Miyauchi S."/>
            <person name="Morin E."/>
            <person name="Kuo A."/>
            <person name="Drula E."/>
            <person name="Varga T."/>
            <person name="Kohler A."/>
            <person name="Feng B."/>
            <person name="Cao Y."/>
            <person name="Lipzen A."/>
            <person name="Daum C."/>
            <person name="Hundley H."/>
            <person name="Pangilinan J."/>
            <person name="Johnson J."/>
            <person name="Barry K."/>
            <person name="LaButti K."/>
            <person name="Ng V."/>
            <person name="Ahrendt S."/>
            <person name="Min B."/>
            <person name="Choi I.G."/>
            <person name="Park H."/>
            <person name="Plett J.M."/>
            <person name="Magnuson J."/>
            <person name="Spatafora J.W."/>
            <person name="Nagy L.G."/>
            <person name="Henrissat B."/>
            <person name="Grigoriev I.V."/>
            <person name="Yang Z.L."/>
            <person name="Xu J."/>
            <person name="Martin F.M."/>
        </authorList>
    </citation>
    <scope>NUCLEOTIDE SEQUENCE</scope>
    <source>
        <strain evidence="1">KUC20120723A-06</strain>
    </source>
</reference>
<evidence type="ECO:0000313" key="2">
    <source>
        <dbReference type="Proteomes" id="UP000790709"/>
    </source>
</evidence>
<sequence>MSKKAHSGRVKTGRRSKEKLAERAKKRLMSGQQLKASEKAEEHVYHVEVTSYPEAFVHTAPVTFKKNMQKHVPAPFQDPDNLHRLPEHGKILVPTPLSTTNLPTDHPQYLAMRFDKVISPRIINNFIFAWDTLQATDVKHLLKQDKNRCKKNIPAFHFGIWEKYSHGPILSSETRNQTPQTIAAIDVFLALVGRFVAPRVLSFLQSYFPQQKVRLQRFDLP</sequence>